<dbReference type="AlphaFoldDB" id="E4QB19"/>
<evidence type="ECO:0000256" key="3">
    <source>
        <dbReference type="ARBA" id="ARBA00022827"/>
    </source>
</evidence>
<dbReference type="PRINTS" id="PR00411">
    <property type="entry name" value="PNDRDTASEI"/>
</dbReference>
<sequence>MKYLIIGASAAGLSCARTLRRLDSNGEIVVISKDDMVYSRCMLHYFISDDRPLDKMRFVEEDFFDKNKVKWIRNTAVIEIRPFNKSVVTSDGAEHTYDKLLIATGATPVIPPIEGLAEGIEKRKDIFTLRDIGDAIKIKEAAKTSRQAVVIGGGLIGLDVAVSLNKQGVKVTVIEMKDHILPQQLDKTAAQRYERIFKDNGIDIITGQAVSNVIYGLSGKVKGVTLSDGSFVFADMIVVAVGVKPSFPRIDKCDLEIENGIIVDQYQRTSIQDIYAAGDACQSYELLTQRHILTPIWPSAVKQGQTAAYNMAGIGKPLIDNFGFKNSMKFFGLSTISYGYVEPPDNSYNVAICSGPNYYYKVVYKENVLYGAIIQGDISGAGVVGKLIQNKCNLSNKLVRNDWNNVFRLTYGDFFKQNQDGTFEFAC</sequence>
<dbReference type="RefSeq" id="WP_013402207.1">
    <property type="nucleotide sequence ID" value="NC_014652.1"/>
</dbReference>
<dbReference type="OrthoDB" id="9807946at2"/>
<keyword evidence="2" id="KW-0285">Flavoprotein</keyword>
<organism evidence="6 7">
    <name type="scientific">Caldicellulosiruptor hydrothermalis (strain DSM 18901 / VKM B-2411 / 108)</name>
    <dbReference type="NCBI Taxonomy" id="632292"/>
    <lineage>
        <taxon>Bacteria</taxon>
        <taxon>Bacillati</taxon>
        <taxon>Bacillota</taxon>
        <taxon>Bacillota incertae sedis</taxon>
        <taxon>Caldicellulosiruptorales</taxon>
        <taxon>Caldicellulosiruptoraceae</taxon>
        <taxon>Caldicellulosiruptor</taxon>
    </lineage>
</organism>
<protein>
    <submittedName>
        <fullName evidence="6">FAD-dependent pyridine nucleotide-disulfide oxidoreductase</fullName>
    </submittedName>
</protein>
<dbReference type="Gene3D" id="3.30.390.30">
    <property type="match status" value="1"/>
</dbReference>
<evidence type="ECO:0000256" key="1">
    <source>
        <dbReference type="ARBA" id="ARBA00001974"/>
    </source>
</evidence>
<evidence type="ECO:0000256" key="2">
    <source>
        <dbReference type="ARBA" id="ARBA00022630"/>
    </source>
</evidence>
<gene>
    <name evidence="6" type="ordered locus">Calhy_0241</name>
</gene>
<dbReference type="Pfam" id="PF18267">
    <property type="entry name" value="Rubredoxin_C"/>
    <property type="match status" value="1"/>
</dbReference>
<dbReference type="InterPro" id="IPR023753">
    <property type="entry name" value="FAD/NAD-binding_dom"/>
</dbReference>
<dbReference type="Pfam" id="PF07992">
    <property type="entry name" value="Pyr_redox_2"/>
    <property type="match status" value="1"/>
</dbReference>
<evidence type="ECO:0000313" key="7">
    <source>
        <dbReference type="Proteomes" id="UP000006890"/>
    </source>
</evidence>
<dbReference type="Gene3D" id="3.50.50.60">
    <property type="entry name" value="FAD/NAD(P)-binding domain"/>
    <property type="match status" value="2"/>
</dbReference>
<dbReference type="InterPro" id="IPR036188">
    <property type="entry name" value="FAD/NAD-bd_sf"/>
</dbReference>
<dbReference type="PRINTS" id="PR00368">
    <property type="entry name" value="FADPNR"/>
</dbReference>
<evidence type="ECO:0000313" key="6">
    <source>
        <dbReference type="EMBL" id="ADQ05997.1"/>
    </source>
</evidence>
<keyword evidence="7" id="KW-1185">Reference proteome</keyword>
<dbReference type="EMBL" id="CP002219">
    <property type="protein sequence ID" value="ADQ05997.1"/>
    <property type="molecule type" value="Genomic_DNA"/>
</dbReference>
<evidence type="ECO:0000259" key="4">
    <source>
        <dbReference type="Pfam" id="PF07992"/>
    </source>
</evidence>
<dbReference type="eggNOG" id="COG0446">
    <property type="taxonomic scope" value="Bacteria"/>
</dbReference>
<name>E4QB19_CALH1</name>
<evidence type="ECO:0000259" key="5">
    <source>
        <dbReference type="Pfam" id="PF18267"/>
    </source>
</evidence>
<dbReference type="SUPFAM" id="SSF51905">
    <property type="entry name" value="FAD/NAD(P)-binding domain"/>
    <property type="match status" value="1"/>
</dbReference>
<dbReference type="HOGENOM" id="CLU_003291_4_4_9"/>
<reference key="1">
    <citation type="submission" date="2010-09" db="EMBL/GenBank/DDBJ databases">
        <title>Complete sequence of Caldicellulosiruptor hydrothermalis 108.</title>
        <authorList>
            <consortium name="US DOE Joint Genome Institute"/>
            <person name="Lucas S."/>
            <person name="Copeland A."/>
            <person name="Lapidus A."/>
            <person name="Cheng J.-F."/>
            <person name="Bruce D."/>
            <person name="Goodwin L."/>
            <person name="Pitluck S."/>
            <person name="Davenport K."/>
            <person name="Detter J.C."/>
            <person name="Han C."/>
            <person name="Tapia R."/>
            <person name="Land M."/>
            <person name="Hauser L."/>
            <person name="Chang Y.-J."/>
            <person name="Jeffries C."/>
            <person name="Kyrpides N."/>
            <person name="Ivanova N."/>
            <person name="Mikhailova N."/>
            <person name="Blumer-Schuette S.E."/>
            <person name="Kelly R.M."/>
            <person name="Woyke T."/>
        </authorList>
    </citation>
    <scope>NUCLEOTIDE SEQUENCE</scope>
    <source>
        <strain>108</strain>
    </source>
</reference>
<dbReference type="STRING" id="632292.Calhy_0241"/>
<feature type="domain" description="FAD/NAD(P)-binding" evidence="4">
    <location>
        <begin position="1"/>
        <end position="286"/>
    </location>
</feature>
<dbReference type="KEGG" id="chd:Calhy_0241"/>
<dbReference type="InterPro" id="IPR016156">
    <property type="entry name" value="FAD/NAD-linked_Rdtase_dimer_sf"/>
</dbReference>
<dbReference type="Proteomes" id="UP000006890">
    <property type="component" value="Chromosome"/>
</dbReference>
<dbReference type="PANTHER" id="PTHR43429">
    <property type="entry name" value="PYRIDINE NUCLEOTIDE-DISULFIDE OXIDOREDUCTASE DOMAIN-CONTAINING"/>
    <property type="match status" value="1"/>
</dbReference>
<dbReference type="PANTHER" id="PTHR43429:SF3">
    <property type="entry name" value="NITRITE REDUCTASE [NAD(P)H]"/>
    <property type="match status" value="1"/>
</dbReference>
<dbReference type="InterPro" id="IPR041575">
    <property type="entry name" value="Rubredoxin_C"/>
</dbReference>
<dbReference type="GO" id="GO:0016491">
    <property type="term" value="F:oxidoreductase activity"/>
    <property type="evidence" value="ECO:0007669"/>
    <property type="project" value="InterPro"/>
</dbReference>
<reference evidence="6 7" key="2">
    <citation type="journal article" date="2011" name="J. Bacteriol.">
        <title>Complete genome sequences for the anaerobic, extremely thermophilic plant biomass-degrading bacteria Caldicellulosiruptor hydrothermalis, Caldicellulosiruptor kristjanssonii, Caldicellulosiruptor kronotskyensis, Caldicellulosiruptor owensenis, and Caldicellulosiruptor lactoaceticus.</title>
        <authorList>
            <person name="Blumer-Schuette S.E."/>
            <person name="Ozdemir I."/>
            <person name="Mistry D."/>
            <person name="Lucas S."/>
            <person name="Lapidus A."/>
            <person name="Cheng J.F."/>
            <person name="Goodwin L.A."/>
            <person name="Pitluck S."/>
            <person name="Land M.L."/>
            <person name="Hauser L.J."/>
            <person name="Woyke T."/>
            <person name="Mikhailova N."/>
            <person name="Pati A."/>
            <person name="Kyrpides N.C."/>
            <person name="Ivanova N."/>
            <person name="Detter J.C."/>
            <person name="Walston-Davenport K."/>
            <person name="Han S."/>
            <person name="Adams M.W."/>
            <person name="Kelly R.M."/>
        </authorList>
    </citation>
    <scope>NUCLEOTIDE SEQUENCE [LARGE SCALE GENOMIC DNA]</scope>
    <source>
        <strain evidence="7">DSM 18901 / VKM B-2411 / 108</strain>
    </source>
</reference>
<dbReference type="InterPro" id="IPR050260">
    <property type="entry name" value="FAD-bd_OxRdtase"/>
</dbReference>
<comment type="cofactor">
    <cofactor evidence="1">
        <name>FAD</name>
        <dbReference type="ChEBI" id="CHEBI:57692"/>
    </cofactor>
</comment>
<proteinExistence type="predicted"/>
<feature type="domain" description="NADH-rubredoxin oxidoreductase C-terminal" evidence="5">
    <location>
        <begin position="326"/>
        <end position="391"/>
    </location>
</feature>
<accession>E4QB19</accession>
<keyword evidence="3" id="KW-0274">FAD</keyword>
<dbReference type="PROSITE" id="PS51257">
    <property type="entry name" value="PROKAR_LIPOPROTEIN"/>
    <property type="match status" value="1"/>
</dbReference>